<evidence type="ECO:0000313" key="1">
    <source>
        <dbReference type="EMBL" id="KAF9611828.1"/>
    </source>
</evidence>
<name>A0A835LXF1_9MAGN</name>
<protein>
    <submittedName>
        <fullName evidence="1">Uncharacterized protein</fullName>
    </submittedName>
</protein>
<dbReference type="OrthoDB" id="1000078at2759"/>
<keyword evidence="2" id="KW-1185">Reference proteome</keyword>
<reference evidence="1 2" key="1">
    <citation type="submission" date="2020-10" db="EMBL/GenBank/DDBJ databases">
        <title>The Coptis chinensis genome and diversification of protoberbering-type alkaloids.</title>
        <authorList>
            <person name="Wang B."/>
            <person name="Shu S."/>
            <person name="Song C."/>
            <person name="Liu Y."/>
        </authorList>
    </citation>
    <scope>NUCLEOTIDE SEQUENCE [LARGE SCALE GENOMIC DNA]</scope>
    <source>
        <strain evidence="1">HL-2020</strain>
        <tissue evidence="1">Leaf</tissue>
    </source>
</reference>
<dbReference type="SUPFAM" id="SSF52058">
    <property type="entry name" value="L domain-like"/>
    <property type="match status" value="1"/>
</dbReference>
<comment type="caution">
    <text evidence="1">The sequence shown here is derived from an EMBL/GenBank/DDBJ whole genome shotgun (WGS) entry which is preliminary data.</text>
</comment>
<evidence type="ECO:0000313" key="2">
    <source>
        <dbReference type="Proteomes" id="UP000631114"/>
    </source>
</evidence>
<gene>
    <name evidence="1" type="ORF">IFM89_035813</name>
</gene>
<dbReference type="Gene3D" id="3.80.10.10">
    <property type="entry name" value="Ribonuclease Inhibitor"/>
    <property type="match status" value="1"/>
</dbReference>
<dbReference type="EMBL" id="JADFTS010000004">
    <property type="protein sequence ID" value="KAF9611828.1"/>
    <property type="molecule type" value="Genomic_DNA"/>
</dbReference>
<organism evidence="1 2">
    <name type="scientific">Coptis chinensis</name>
    <dbReference type="NCBI Taxonomy" id="261450"/>
    <lineage>
        <taxon>Eukaryota</taxon>
        <taxon>Viridiplantae</taxon>
        <taxon>Streptophyta</taxon>
        <taxon>Embryophyta</taxon>
        <taxon>Tracheophyta</taxon>
        <taxon>Spermatophyta</taxon>
        <taxon>Magnoliopsida</taxon>
        <taxon>Ranunculales</taxon>
        <taxon>Ranunculaceae</taxon>
        <taxon>Coptidoideae</taxon>
        <taxon>Coptis</taxon>
    </lineage>
</organism>
<accession>A0A835LXF1</accession>
<dbReference type="Proteomes" id="UP000631114">
    <property type="component" value="Unassembled WGS sequence"/>
</dbReference>
<dbReference type="InterPro" id="IPR032675">
    <property type="entry name" value="LRR_dom_sf"/>
</dbReference>
<proteinExistence type="predicted"/>
<sequence length="152" mass="16968">MLEVLVESGEERLKMHDLFRELAISILRPDPGFMVKAGLRLTSIPHNSKWDGKIVSLGMEGLVNLRSLDISETRRLESIQVGVISSLSHLEELLMQGTGQCKMDSPMIANCFKEMRGLKFLAILTLGVVSSEDHLKTIMCLQGQLKKFSINV</sequence>
<dbReference type="AlphaFoldDB" id="A0A835LXF1"/>